<reference evidence="2 3" key="1">
    <citation type="submission" date="2019-08" db="EMBL/GenBank/DDBJ databases">
        <title>In-depth cultivation of the pig gut microbiome towards novel bacterial diversity and tailored functional studies.</title>
        <authorList>
            <person name="Wylensek D."/>
            <person name="Hitch T.C.A."/>
            <person name="Clavel T."/>
        </authorList>
    </citation>
    <scope>NUCLEOTIDE SEQUENCE [LARGE SCALE GENOMIC DNA]</scope>
    <source>
        <strain evidence="2 3">WB01_CNA04</strain>
    </source>
</reference>
<dbReference type="GO" id="GO:0016787">
    <property type="term" value="F:hydrolase activity"/>
    <property type="evidence" value="ECO:0007669"/>
    <property type="project" value="UniProtKB-KW"/>
</dbReference>
<accession>A0A6N7WTC9</accession>
<dbReference type="AlphaFoldDB" id="A0A6N7WTC9"/>
<keyword evidence="1" id="KW-0472">Membrane</keyword>
<gene>
    <name evidence="2" type="ORF">FYJ69_03280</name>
</gene>
<dbReference type="Proteomes" id="UP000434342">
    <property type="component" value="Unassembled WGS sequence"/>
</dbReference>
<proteinExistence type="predicted"/>
<evidence type="ECO:0000256" key="1">
    <source>
        <dbReference type="SAM" id="Phobius"/>
    </source>
</evidence>
<dbReference type="SUPFAM" id="SSF56784">
    <property type="entry name" value="HAD-like"/>
    <property type="match status" value="1"/>
</dbReference>
<dbReference type="InterPro" id="IPR036412">
    <property type="entry name" value="HAD-like_sf"/>
</dbReference>
<keyword evidence="1" id="KW-0812">Transmembrane</keyword>
<dbReference type="Pfam" id="PF08282">
    <property type="entry name" value="Hydrolase_3"/>
    <property type="match status" value="1"/>
</dbReference>
<protein>
    <submittedName>
        <fullName evidence="2">HAD hydrolase family protein</fullName>
    </submittedName>
</protein>
<sequence>MPLFCRWAVAGGFWWKMSYAWGITSDVGRHRRACEGKDFGLIRLVLVDMDRALGTRDGRPLDQAVLEHLHKVMHAGILLAPMTARDRAQALVLLRGDESCLQDAVLQDGARLVAGGMPLPGAASRAEGARALMRRLGVAPSEVLVLGGASADAELLSALPNSVTTRDSSQAARSCARTMVAGVHEGGVAMLLDDVAQAAEWGEEPAFLRGGGSDGGPRAELGAEAPVEPAKGHAIVPLLAGAAVVAASFVVYLSDTFPSIAGMMVLSVGLLVGVALFYMGLSQRRDARKARKAVGSGRTDGRRARR</sequence>
<dbReference type="EMBL" id="VUND01000001">
    <property type="protein sequence ID" value="MST59940.1"/>
    <property type="molecule type" value="Genomic_DNA"/>
</dbReference>
<dbReference type="Gene3D" id="3.40.50.1000">
    <property type="entry name" value="HAD superfamily/HAD-like"/>
    <property type="match status" value="1"/>
</dbReference>
<evidence type="ECO:0000313" key="2">
    <source>
        <dbReference type="EMBL" id="MST59940.1"/>
    </source>
</evidence>
<feature type="transmembrane region" description="Helical" evidence="1">
    <location>
        <begin position="234"/>
        <end position="254"/>
    </location>
</feature>
<keyword evidence="1" id="KW-1133">Transmembrane helix</keyword>
<dbReference type="InterPro" id="IPR023214">
    <property type="entry name" value="HAD_sf"/>
</dbReference>
<name>A0A6N7WTC9_9ACTN</name>
<comment type="caution">
    <text evidence="2">The sequence shown here is derived from an EMBL/GenBank/DDBJ whole genome shotgun (WGS) entry which is preliminary data.</text>
</comment>
<evidence type="ECO:0000313" key="3">
    <source>
        <dbReference type="Proteomes" id="UP000434342"/>
    </source>
</evidence>
<organism evidence="2 3">
    <name type="scientific">Parafannyhessea umbonata</name>
    <dbReference type="NCBI Taxonomy" id="604330"/>
    <lineage>
        <taxon>Bacteria</taxon>
        <taxon>Bacillati</taxon>
        <taxon>Actinomycetota</taxon>
        <taxon>Coriobacteriia</taxon>
        <taxon>Coriobacteriales</taxon>
        <taxon>Atopobiaceae</taxon>
        <taxon>Parafannyhessea</taxon>
    </lineage>
</organism>
<keyword evidence="2" id="KW-0378">Hydrolase</keyword>
<feature type="transmembrane region" description="Helical" evidence="1">
    <location>
        <begin position="260"/>
        <end position="281"/>
    </location>
</feature>